<accession>A0A6J7AVE6</accession>
<protein>
    <submittedName>
        <fullName evidence="2">Unannotated protein</fullName>
    </submittedName>
</protein>
<evidence type="ECO:0000259" key="1">
    <source>
        <dbReference type="Pfam" id="PF01425"/>
    </source>
</evidence>
<dbReference type="PANTHER" id="PTHR11895:SF7">
    <property type="entry name" value="GLUTAMYL-TRNA(GLN) AMIDOTRANSFERASE SUBUNIT A, MITOCHONDRIAL"/>
    <property type="match status" value="1"/>
</dbReference>
<dbReference type="SUPFAM" id="SSF75304">
    <property type="entry name" value="Amidase signature (AS) enzymes"/>
    <property type="match status" value="1"/>
</dbReference>
<name>A0A6J7AVE6_9ZZZZ</name>
<dbReference type="Pfam" id="PF01425">
    <property type="entry name" value="Amidase"/>
    <property type="match status" value="1"/>
</dbReference>
<reference evidence="2" key="1">
    <citation type="submission" date="2020-05" db="EMBL/GenBank/DDBJ databases">
        <authorList>
            <person name="Chiriac C."/>
            <person name="Salcher M."/>
            <person name="Ghai R."/>
            <person name="Kavagutti S V."/>
        </authorList>
    </citation>
    <scope>NUCLEOTIDE SEQUENCE</scope>
</reference>
<gene>
    <name evidence="2" type="ORF">UFOPK3139_03439</name>
</gene>
<dbReference type="Gene3D" id="3.90.1300.10">
    <property type="entry name" value="Amidase signature (AS) domain"/>
    <property type="match status" value="1"/>
</dbReference>
<dbReference type="EMBL" id="CAFABA010000283">
    <property type="protein sequence ID" value="CAB4836991.1"/>
    <property type="molecule type" value="Genomic_DNA"/>
</dbReference>
<dbReference type="InterPro" id="IPR023631">
    <property type="entry name" value="Amidase_dom"/>
</dbReference>
<dbReference type="InterPro" id="IPR000120">
    <property type="entry name" value="Amidase"/>
</dbReference>
<dbReference type="PROSITE" id="PS00571">
    <property type="entry name" value="AMIDASES"/>
    <property type="match status" value="1"/>
</dbReference>
<dbReference type="PANTHER" id="PTHR11895">
    <property type="entry name" value="TRANSAMIDASE"/>
    <property type="match status" value="1"/>
</dbReference>
<organism evidence="2">
    <name type="scientific">freshwater metagenome</name>
    <dbReference type="NCBI Taxonomy" id="449393"/>
    <lineage>
        <taxon>unclassified sequences</taxon>
        <taxon>metagenomes</taxon>
        <taxon>ecological metagenomes</taxon>
    </lineage>
</organism>
<sequence>MNVDEYQSFDAVGLAALVARNEVTPTELLDVAMQIADARNPSINALTQDLRAFARTEIDRGLPGGSFRGVPFLLKDQFQQLTGTVTTAGCKVFADGGAIADHDSTLTARYRAAGFVIFAKTNSPELAMSSTTEPALFGPTRNPWNLEHSAGGSSGGAASAVAAGIVPVAHASDGGGSIRIPASACGLVGLKPTRGRVPLGPAVFENWAGATCAHVVSRTLRDTAAVLDATAGPELGDSYVCYPHDGTFLAELQRAPAPLRIALMIEPWRPTPVDAEVVAAVESTARQLEALGHHVELARPQLDVEAVLGAFGVITSTGTAVILDAAAERRGRTIDEDDIEPTTWWSYQRGRGLGATEYANAVNAVQLATRQAARFHTKFDILLSPTVATPPPRIGAFANPDPLQTLIATGCFAPFTAIMNLTGQPSISLPLARSANGLPIGVMLTSALGTEGLLLRLSAQLEAAAPWPTSVAPA</sequence>
<dbReference type="GO" id="GO:0003824">
    <property type="term" value="F:catalytic activity"/>
    <property type="evidence" value="ECO:0007669"/>
    <property type="project" value="InterPro"/>
</dbReference>
<evidence type="ECO:0000313" key="2">
    <source>
        <dbReference type="EMBL" id="CAB4836991.1"/>
    </source>
</evidence>
<proteinExistence type="predicted"/>
<dbReference type="InterPro" id="IPR020556">
    <property type="entry name" value="Amidase_CS"/>
</dbReference>
<feature type="domain" description="Amidase" evidence="1">
    <location>
        <begin position="51"/>
        <end position="455"/>
    </location>
</feature>
<dbReference type="InterPro" id="IPR036928">
    <property type="entry name" value="AS_sf"/>
</dbReference>
<dbReference type="AlphaFoldDB" id="A0A6J7AVE6"/>